<sequence length="133" mass="14937">MTQGTMTSGMELGRQGEAFAAAYYRDRGARLVGMNVRCGRDEIDLIVRDPTGTLVFVEVKTRSGRGCGAAEAVDARKVTRMRRAAARWLRDKPYAPVRLDVLALTVVGRERREDRDYFLFDVERYEGVDQGAC</sequence>
<dbReference type="SUPFAM" id="SSF52980">
    <property type="entry name" value="Restriction endonuclease-like"/>
    <property type="match status" value="1"/>
</dbReference>
<dbReference type="Proteomes" id="UP001359781">
    <property type="component" value="Unassembled WGS sequence"/>
</dbReference>
<gene>
    <name evidence="3" type="ORF">V5S96_08400</name>
</gene>
<name>A0ABU8P281_9CORY</name>
<dbReference type="CDD" id="cd20736">
    <property type="entry name" value="PoNe_Nuclease"/>
    <property type="match status" value="1"/>
</dbReference>
<dbReference type="InterPro" id="IPR011335">
    <property type="entry name" value="Restrct_endonuc-II-like"/>
</dbReference>
<dbReference type="Gene3D" id="3.40.1350.10">
    <property type="match status" value="1"/>
</dbReference>
<dbReference type="InterPro" id="IPR011856">
    <property type="entry name" value="tRNA_endonuc-like_dom_sf"/>
</dbReference>
<protein>
    <recommendedName>
        <fullName evidence="2">UPF0102 protein V5S96_08400</fullName>
    </recommendedName>
</protein>
<comment type="caution">
    <text evidence="3">The sequence shown here is derived from an EMBL/GenBank/DDBJ whole genome shotgun (WGS) entry which is preliminary data.</text>
</comment>
<keyword evidence="4" id="KW-1185">Reference proteome</keyword>
<evidence type="ECO:0000256" key="2">
    <source>
        <dbReference type="HAMAP-Rule" id="MF_00048"/>
    </source>
</evidence>
<dbReference type="PANTHER" id="PTHR34039">
    <property type="entry name" value="UPF0102 PROTEIN YRAN"/>
    <property type="match status" value="1"/>
</dbReference>
<dbReference type="HAMAP" id="MF_00048">
    <property type="entry name" value="UPF0102"/>
    <property type="match status" value="1"/>
</dbReference>
<comment type="similarity">
    <text evidence="1 2">Belongs to the UPF0102 family.</text>
</comment>
<dbReference type="EMBL" id="JBAHVJ010000008">
    <property type="protein sequence ID" value="MEJ4100372.1"/>
    <property type="molecule type" value="Genomic_DNA"/>
</dbReference>
<dbReference type="PANTHER" id="PTHR34039:SF1">
    <property type="entry name" value="UPF0102 PROTEIN YRAN"/>
    <property type="match status" value="1"/>
</dbReference>
<dbReference type="Pfam" id="PF02021">
    <property type="entry name" value="UPF0102"/>
    <property type="match status" value="1"/>
</dbReference>
<evidence type="ECO:0000313" key="3">
    <source>
        <dbReference type="EMBL" id="MEJ4100372.1"/>
    </source>
</evidence>
<evidence type="ECO:0000256" key="1">
    <source>
        <dbReference type="ARBA" id="ARBA00006738"/>
    </source>
</evidence>
<dbReference type="RefSeq" id="WP_337890711.1">
    <property type="nucleotide sequence ID" value="NZ_JBAHVI010000008.1"/>
</dbReference>
<accession>A0ABU8P281</accession>
<proteinExistence type="inferred from homology"/>
<reference evidence="3 4" key="1">
    <citation type="submission" date="2024-02" db="EMBL/GenBank/DDBJ databases">
        <title>Whole genome sequencing and characterization of Corynebacterium isolated from the ocular surface of dry eye disease sufferers.</title>
        <authorList>
            <person name="Naqvi M."/>
        </authorList>
    </citation>
    <scope>NUCLEOTIDE SEQUENCE [LARGE SCALE GENOMIC DNA]</scope>
    <source>
        <strain evidence="3 4">PCRF</strain>
    </source>
</reference>
<organism evidence="3 4">
    <name type="scientific">Corynebacterium mastitidis</name>
    <dbReference type="NCBI Taxonomy" id="161890"/>
    <lineage>
        <taxon>Bacteria</taxon>
        <taxon>Bacillati</taxon>
        <taxon>Actinomycetota</taxon>
        <taxon>Actinomycetes</taxon>
        <taxon>Mycobacteriales</taxon>
        <taxon>Corynebacteriaceae</taxon>
        <taxon>Corynebacterium</taxon>
    </lineage>
</organism>
<dbReference type="InterPro" id="IPR003509">
    <property type="entry name" value="UPF0102_YraN-like"/>
</dbReference>
<evidence type="ECO:0000313" key="4">
    <source>
        <dbReference type="Proteomes" id="UP001359781"/>
    </source>
</evidence>